<dbReference type="SMART" id="SM00752">
    <property type="entry name" value="HTTM"/>
    <property type="match status" value="1"/>
</dbReference>
<dbReference type="OrthoDB" id="1260738at2"/>
<feature type="transmembrane region" description="Helical" evidence="5">
    <location>
        <begin position="246"/>
        <end position="279"/>
    </location>
</feature>
<dbReference type="RefSeq" id="WP_072889262.1">
    <property type="nucleotide sequence ID" value="NZ_FQVW01000010.1"/>
</dbReference>
<name>A0A1M5FW20_9BACI</name>
<feature type="transmembrane region" description="Helical" evidence="5">
    <location>
        <begin position="395"/>
        <end position="416"/>
    </location>
</feature>
<feature type="domain" description="HTTM-like" evidence="6">
    <location>
        <begin position="7"/>
        <end position="283"/>
    </location>
</feature>
<keyword evidence="3 5" id="KW-1133">Transmembrane helix</keyword>
<feature type="transmembrane region" description="Helical" evidence="5">
    <location>
        <begin position="70"/>
        <end position="90"/>
    </location>
</feature>
<dbReference type="Proteomes" id="UP000183988">
    <property type="component" value="Unassembled WGS sequence"/>
</dbReference>
<dbReference type="STRING" id="930117.SAMN05216225_101055"/>
<keyword evidence="8" id="KW-1185">Reference proteome</keyword>
<comment type="subcellular location">
    <subcellularLocation>
        <location evidence="1">Endomembrane system</location>
        <topology evidence="1">Multi-pass membrane protein</topology>
    </subcellularLocation>
</comment>
<dbReference type="GO" id="GO:0015035">
    <property type="term" value="F:protein-disulfide reductase activity"/>
    <property type="evidence" value="ECO:0007669"/>
    <property type="project" value="InterPro"/>
</dbReference>
<evidence type="ECO:0000256" key="2">
    <source>
        <dbReference type="ARBA" id="ARBA00022692"/>
    </source>
</evidence>
<dbReference type="InterPro" id="IPR053934">
    <property type="entry name" value="HTTM_dom"/>
</dbReference>
<evidence type="ECO:0000313" key="8">
    <source>
        <dbReference type="Proteomes" id="UP000183988"/>
    </source>
</evidence>
<evidence type="ECO:0000256" key="1">
    <source>
        <dbReference type="ARBA" id="ARBA00004127"/>
    </source>
</evidence>
<feature type="transmembrane region" description="Helical" evidence="5">
    <location>
        <begin position="218"/>
        <end position="239"/>
    </location>
</feature>
<accession>A0A1M5FW20</accession>
<gene>
    <name evidence="7" type="ORF">SAMN05216225_101055</name>
</gene>
<dbReference type="EMBL" id="FQVW01000010">
    <property type="protein sequence ID" value="SHF95656.1"/>
    <property type="molecule type" value="Genomic_DNA"/>
</dbReference>
<evidence type="ECO:0000259" key="6">
    <source>
        <dbReference type="SMART" id="SM00752"/>
    </source>
</evidence>
<dbReference type="AlphaFoldDB" id="A0A1M5FW20"/>
<keyword evidence="2 5" id="KW-0812">Transmembrane</keyword>
<feature type="transmembrane region" description="Helical" evidence="5">
    <location>
        <begin position="120"/>
        <end position="143"/>
    </location>
</feature>
<protein>
    <submittedName>
        <fullName evidence="7">Predicted thiol-disulfide oxidoreductase YuxK, DCC family</fullName>
    </submittedName>
</protein>
<evidence type="ECO:0000256" key="3">
    <source>
        <dbReference type="ARBA" id="ARBA00022989"/>
    </source>
</evidence>
<feature type="transmembrane region" description="Helical" evidence="5">
    <location>
        <begin position="155"/>
        <end position="177"/>
    </location>
</feature>
<dbReference type="InterPro" id="IPR052964">
    <property type="entry name" value="Sporulation_signal_mat"/>
</dbReference>
<dbReference type="PANTHER" id="PTHR39535">
    <property type="entry name" value="SPORULATION-DELAYING PROTEIN SDPB"/>
    <property type="match status" value="1"/>
</dbReference>
<dbReference type="Pfam" id="PF05090">
    <property type="entry name" value="HTTM"/>
    <property type="match status" value="1"/>
</dbReference>
<feature type="transmembrane region" description="Helical" evidence="5">
    <location>
        <begin position="12"/>
        <end position="33"/>
    </location>
</feature>
<evidence type="ECO:0000313" key="7">
    <source>
        <dbReference type="EMBL" id="SHF95656.1"/>
    </source>
</evidence>
<dbReference type="InterPro" id="IPR007263">
    <property type="entry name" value="DCC1-like"/>
</dbReference>
<organism evidence="7 8">
    <name type="scientific">Ornithinibacillus halophilus</name>
    <dbReference type="NCBI Taxonomy" id="930117"/>
    <lineage>
        <taxon>Bacteria</taxon>
        <taxon>Bacillati</taxon>
        <taxon>Bacillota</taxon>
        <taxon>Bacilli</taxon>
        <taxon>Bacillales</taxon>
        <taxon>Bacillaceae</taxon>
        <taxon>Ornithinibacillus</taxon>
    </lineage>
</organism>
<dbReference type="GO" id="GO:0012505">
    <property type="term" value="C:endomembrane system"/>
    <property type="evidence" value="ECO:0007669"/>
    <property type="project" value="UniProtKB-SubCell"/>
</dbReference>
<reference evidence="7 8" key="1">
    <citation type="submission" date="2016-11" db="EMBL/GenBank/DDBJ databases">
        <authorList>
            <person name="Jaros S."/>
            <person name="Januszkiewicz K."/>
            <person name="Wedrychowicz H."/>
        </authorList>
    </citation>
    <scope>NUCLEOTIDE SEQUENCE [LARGE SCALE GENOMIC DNA]</scope>
    <source>
        <strain evidence="7 8">IBRC-M 10683</strain>
    </source>
</reference>
<dbReference type="PANTHER" id="PTHR39535:SF2">
    <property type="entry name" value="HTTM DOMAIN-CONTAINING PROTEIN"/>
    <property type="match status" value="1"/>
</dbReference>
<evidence type="ECO:0000256" key="5">
    <source>
        <dbReference type="SAM" id="Phobius"/>
    </source>
</evidence>
<proteinExistence type="predicted"/>
<evidence type="ECO:0000256" key="4">
    <source>
        <dbReference type="ARBA" id="ARBA00023136"/>
    </source>
</evidence>
<dbReference type="InterPro" id="IPR011020">
    <property type="entry name" value="HTTM-like"/>
</dbReference>
<dbReference type="Pfam" id="PF04134">
    <property type="entry name" value="DCC1-like"/>
    <property type="match status" value="1"/>
</dbReference>
<sequence length="445" mass="51106">MNSLIHKFSTKKATIGASILRIGFGILILYLYAINYSYRHLLWGYNSLANTEYSQLFKSFSLYQFGNSNLFFEIIFHLGILIAIMFTLGYKTRIVSVLNFIFLFSIHQENPTILDGGDNIMIIVLIYLIFVKTNAYFSVDKYLSQGKVKRYSDNFYVNIIHNFGVLAIILQLCILYLNSSLYKVMGEVWQNGTAIYYILQVKEFNLPWVTTIVNSSDFLIVFITYFTILMQLAFPFMLLNRVTKYIALACVVPMHLGIAFVMGLIPFSLTMIIIDAILISNNDYRRVYHYFNAKFQKEKIAPSAIPQSDLIPKTTNIVVLYDGWCPLCQKVKSRIEKIDISNKVYFLSFRDQGVLQGIGISPNEAEKEMIAIDIQKNNLYSGVHSFYQISQKTPLLWFLSPFLFIGIIVGLGDKIYNFIASRRSIVPINQCSVDDCEIQLDKNRG</sequence>
<keyword evidence="4 5" id="KW-0472">Membrane</keyword>